<evidence type="ECO:0000256" key="3">
    <source>
        <dbReference type="ARBA" id="ARBA00022643"/>
    </source>
</evidence>
<dbReference type="Proteomes" id="UP000664859">
    <property type="component" value="Unassembled WGS sequence"/>
</dbReference>
<evidence type="ECO:0000313" key="8">
    <source>
        <dbReference type="Proteomes" id="UP000664859"/>
    </source>
</evidence>
<feature type="non-terminal residue" evidence="7">
    <location>
        <position position="1"/>
    </location>
</feature>
<dbReference type="PANTHER" id="PTHR45936">
    <property type="entry name" value="TRNA-DIHYDROURIDINE(20) SYNTHASE [NAD(P)+]-LIKE"/>
    <property type="match status" value="1"/>
</dbReference>
<sequence>FKGTECLAPMVRAGSLPLRLLALQYGADTVWGEELVDRRVSAAVRHVNHHLGTIDYVNNGKSVAFRTCDAERGRVVFQLGTSDAARARAAAEAVARDVAAVDVNMGCPKRFSIQGGMGAALLTNPDVACDIIATLRRALPVPVTAKIRLLDTAAATVELARRLEAAGAAALTVHARLRSTDPKEPALWDMLRPVVDSVGIPVIANGDIYSRADMATVRAQTGCASVMLARPALLNCSVFDK</sequence>
<evidence type="ECO:0000259" key="6">
    <source>
        <dbReference type="Pfam" id="PF01207"/>
    </source>
</evidence>
<dbReference type="AlphaFoldDB" id="A0A836CC64"/>
<keyword evidence="3" id="KW-0288">FMN</keyword>
<dbReference type="InterPro" id="IPR018517">
    <property type="entry name" value="tRNA_hU_synthase_CS"/>
</dbReference>
<dbReference type="InterPro" id="IPR052582">
    <property type="entry name" value="tRNA-DUS-like"/>
</dbReference>
<dbReference type="InterPro" id="IPR013785">
    <property type="entry name" value="Aldolase_TIM"/>
</dbReference>
<dbReference type="GO" id="GO:0017150">
    <property type="term" value="F:tRNA dihydrouridine synthase activity"/>
    <property type="evidence" value="ECO:0007669"/>
    <property type="project" value="InterPro"/>
</dbReference>
<evidence type="ECO:0000256" key="5">
    <source>
        <dbReference type="ARBA" id="ARBA00023002"/>
    </source>
</evidence>
<gene>
    <name evidence="7" type="ORF">JKP88DRAFT_152987</name>
</gene>
<feature type="non-terminal residue" evidence="7">
    <location>
        <position position="241"/>
    </location>
</feature>
<dbReference type="GO" id="GO:0005737">
    <property type="term" value="C:cytoplasm"/>
    <property type="evidence" value="ECO:0007669"/>
    <property type="project" value="TreeGrafter"/>
</dbReference>
<proteinExistence type="predicted"/>
<organism evidence="7 8">
    <name type="scientific">Tribonema minus</name>
    <dbReference type="NCBI Taxonomy" id="303371"/>
    <lineage>
        <taxon>Eukaryota</taxon>
        <taxon>Sar</taxon>
        <taxon>Stramenopiles</taxon>
        <taxon>Ochrophyta</taxon>
        <taxon>PX clade</taxon>
        <taxon>Xanthophyceae</taxon>
        <taxon>Tribonematales</taxon>
        <taxon>Tribonemataceae</taxon>
        <taxon>Tribonema</taxon>
    </lineage>
</organism>
<name>A0A836CC64_9STRA</name>
<dbReference type="Pfam" id="PF01207">
    <property type="entry name" value="Dus"/>
    <property type="match status" value="1"/>
</dbReference>
<evidence type="ECO:0000256" key="4">
    <source>
        <dbReference type="ARBA" id="ARBA00022694"/>
    </source>
</evidence>
<dbReference type="CDD" id="cd02801">
    <property type="entry name" value="DUS_like_FMN"/>
    <property type="match status" value="1"/>
</dbReference>
<comment type="caution">
    <text evidence="7">The sequence shown here is derived from an EMBL/GenBank/DDBJ whole genome shotgun (WGS) entry which is preliminary data.</text>
</comment>
<keyword evidence="2" id="KW-0285">Flavoprotein</keyword>
<dbReference type="InterPro" id="IPR035587">
    <property type="entry name" value="DUS-like_FMN-bd"/>
</dbReference>
<evidence type="ECO:0000256" key="1">
    <source>
        <dbReference type="ARBA" id="ARBA00001917"/>
    </source>
</evidence>
<dbReference type="Gene3D" id="3.20.20.70">
    <property type="entry name" value="Aldolase class I"/>
    <property type="match status" value="1"/>
</dbReference>
<dbReference type="OrthoDB" id="10262250at2759"/>
<accession>A0A836CC64</accession>
<comment type="cofactor">
    <cofactor evidence="1">
        <name>FMN</name>
        <dbReference type="ChEBI" id="CHEBI:58210"/>
    </cofactor>
</comment>
<dbReference type="PANTHER" id="PTHR45936:SF1">
    <property type="entry name" value="TRNA-DIHYDROURIDINE(20) SYNTHASE [NAD(P)+]-LIKE"/>
    <property type="match status" value="1"/>
</dbReference>
<dbReference type="GO" id="GO:0050660">
    <property type="term" value="F:flavin adenine dinucleotide binding"/>
    <property type="evidence" value="ECO:0007669"/>
    <property type="project" value="InterPro"/>
</dbReference>
<feature type="domain" description="DUS-like FMN-binding" evidence="6">
    <location>
        <begin position="7"/>
        <end position="240"/>
    </location>
</feature>
<keyword evidence="8" id="KW-1185">Reference proteome</keyword>
<dbReference type="PROSITE" id="PS01136">
    <property type="entry name" value="UPF0034"/>
    <property type="match status" value="1"/>
</dbReference>
<keyword evidence="4" id="KW-0819">tRNA processing</keyword>
<evidence type="ECO:0000256" key="2">
    <source>
        <dbReference type="ARBA" id="ARBA00022630"/>
    </source>
</evidence>
<keyword evidence="5" id="KW-0560">Oxidoreductase</keyword>
<reference evidence="7" key="1">
    <citation type="submission" date="2021-02" db="EMBL/GenBank/DDBJ databases">
        <title>First Annotated Genome of the Yellow-green Alga Tribonema minus.</title>
        <authorList>
            <person name="Mahan K.M."/>
        </authorList>
    </citation>
    <scope>NUCLEOTIDE SEQUENCE</scope>
    <source>
        <strain evidence="7">UTEX B ZZ1240</strain>
    </source>
</reference>
<dbReference type="SUPFAM" id="SSF51395">
    <property type="entry name" value="FMN-linked oxidoreductases"/>
    <property type="match status" value="1"/>
</dbReference>
<protein>
    <recommendedName>
        <fullName evidence="6">DUS-like FMN-binding domain-containing protein</fullName>
    </recommendedName>
</protein>
<evidence type="ECO:0000313" key="7">
    <source>
        <dbReference type="EMBL" id="KAG5180339.1"/>
    </source>
</evidence>
<dbReference type="EMBL" id="JAFCMP010000401">
    <property type="protein sequence ID" value="KAG5180339.1"/>
    <property type="molecule type" value="Genomic_DNA"/>
</dbReference>